<organism evidence="1 2">
    <name type="scientific">Desulfurivibrio alkaliphilus (strain DSM 19089 / UNIQEM U267 / AHT2)</name>
    <dbReference type="NCBI Taxonomy" id="589865"/>
    <lineage>
        <taxon>Bacteria</taxon>
        <taxon>Pseudomonadati</taxon>
        <taxon>Thermodesulfobacteriota</taxon>
        <taxon>Desulfobulbia</taxon>
        <taxon>Desulfobulbales</taxon>
        <taxon>Desulfobulbaceae</taxon>
        <taxon>Desulfurivibrio</taxon>
    </lineage>
</organism>
<dbReference type="InParanoid" id="D6Z5G4"/>
<evidence type="ECO:0000313" key="2">
    <source>
        <dbReference type="Proteomes" id="UP000001508"/>
    </source>
</evidence>
<keyword evidence="2" id="KW-1185">Reference proteome</keyword>
<dbReference type="KEGG" id="dak:DaAHT2_2024"/>
<dbReference type="STRING" id="589865.DaAHT2_2024"/>
<protein>
    <submittedName>
        <fullName evidence="1">Uncharacterized protein</fullName>
    </submittedName>
</protein>
<dbReference type="EMBL" id="CP001940">
    <property type="protein sequence ID" value="ADH86701.1"/>
    <property type="molecule type" value="Genomic_DNA"/>
</dbReference>
<sequence>MDRVVDSIYTHELDRYTSLDPFLNKFLQIKGLNGEELRELQEKQDAYLLRLVEKRGCDESFMEWLFKVVAQFSIERKHRFVAQFVRRNKKLEAFKRLSLEPRERSSSGSWVPVLQERVEYWESMLPIVNTVELLGHKQYIERRIQALRSAIEQEKKNDFIGD</sequence>
<evidence type="ECO:0000313" key="1">
    <source>
        <dbReference type="EMBL" id="ADH86701.1"/>
    </source>
</evidence>
<name>D6Z5G4_DESAT</name>
<proteinExistence type="predicted"/>
<dbReference type="HOGENOM" id="CLU_1632715_0_0_7"/>
<dbReference type="AlphaFoldDB" id="D6Z5G4"/>
<reference evidence="2" key="1">
    <citation type="submission" date="2010-02" db="EMBL/GenBank/DDBJ databases">
        <title>Complete sequence of Desulfurivibrio alkaliphilus AHT2.</title>
        <authorList>
            <consortium name="US DOE Joint Genome Institute"/>
            <person name="Pitluck S."/>
            <person name="Chertkov O."/>
            <person name="Detter J.C."/>
            <person name="Han C."/>
            <person name="Tapia R."/>
            <person name="Larimer F."/>
            <person name="Land M."/>
            <person name="Hauser L."/>
            <person name="Kyrpides N."/>
            <person name="Mikhailova N."/>
            <person name="Sorokin D.Y."/>
            <person name="Muyzer G."/>
            <person name="Woyke T."/>
        </authorList>
    </citation>
    <scope>NUCLEOTIDE SEQUENCE [LARGE SCALE GENOMIC DNA]</scope>
    <source>
        <strain evidence="2">DSM 19089 / UNIQEM U267 / AHT2</strain>
    </source>
</reference>
<accession>D6Z5G4</accession>
<dbReference type="eggNOG" id="COG1474">
    <property type="taxonomic scope" value="Bacteria"/>
</dbReference>
<dbReference type="RefSeq" id="WP_013164220.1">
    <property type="nucleotide sequence ID" value="NC_014216.1"/>
</dbReference>
<gene>
    <name evidence="1" type="ordered locus">DaAHT2_2024</name>
</gene>
<dbReference type="Proteomes" id="UP000001508">
    <property type="component" value="Chromosome"/>
</dbReference>
<dbReference type="OrthoDB" id="5377673at2"/>